<proteinExistence type="inferred from homology"/>
<protein>
    <recommendedName>
        <fullName evidence="9">Serine incorporator</fullName>
    </recommendedName>
</protein>
<dbReference type="OMA" id="GCTFNKI"/>
<dbReference type="AlphaFoldDB" id="U5D0F3"/>
<dbReference type="PANTHER" id="PTHR10383">
    <property type="entry name" value="SERINE INCORPORATOR"/>
    <property type="match status" value="1"/>
</dbReference>
<dbReference type="InterPro" id="IPR005016">
    <property type="entry name" value="TDE1/TMS"/>
</dbReference>
<evidence type="ECO:0000256" key="1">
    <source>
        <dbReference type="ARBA" id="ARBA00004141"/>
    </source>
</evidence>
<evidence type="ECO:0000256" key="6">
    <source>
        <dbReference type="SAM" id="Phobius"/>
    </source>
</evidence>
<feature type="transmembrane region" description="Helical" evidence="6">
    <location>
        <begin position="333"/>
        <end position="354"/>
    </location>
</feature>
<evidence type="ECO:0000256" key="2">
    <source>
        <dbReference type="ARBA" id="ARBA00006665"/>
    </source>
</evidence>
<feature type="transmembrane region" description="Helical" evidence="6">
    <location>
        <begin position="130"/>
        <end position="151"/>
    </location>
</feature>
<comment type="similarity">
    <text evidence="2">Belongs to the TDE1 family.</text>
</comment>
<name>U5D0F3_AMBTC</name>
<keyword evidence="5 6" id="KW-0472">Membrane</keyword>
<dbReference type="HOGENOM" id="CLU_029574_1_1_1"/>
<feature type="transmembrane region" description="Helical" evidence="6">
    <location>
        <begin position="90"/>
        <end position="109"/>
    </location>
</feature>
<dbReference type="PANTHER" id="PTHR10383:SF23">
    <property type="entry name" value="SERINC-DOMAIN CONTAINING SERINE AND SPHINGOLIPID BIOSYNTHESIS PROTEIN"/>
    <property type="match status" value="1"/>
</dbReference>
<evidence type="ECO:0000313" key="8">
    <source>
        <dbReference type="Proteomes" id="UP000017836"/>
    </source>
</evidence>
<keyword evidence="4 6" id="KW-1133">Transmembrane helix</keyword>
<keyword evidence="3 6" id="KW-0812">Transmembrane</keyword>
<sequence length="417" mass="47580">MSESKKEVDKGNGRNLELVSWEQSLAQPDSVNYPAERKASLRARYVYGFIFLLTNLLAWFFRDYGDGILTELRYLKGCQGGEECLHAEGVLRISLGCFIFFFFMFITTFRITKFHESCNFWHTGWWSLKCILLIASLLASFFIPSASIHLYGEVARFGAGVFLVVQLVSVIQFINWCDSYWMRNEKLKQSYFFGLFLSTVAYIAAICGILVMFLKYVRGTACPINIFFISWTIVLLLVMMIVALHSKVNTGLLSSGIMGAYIVFLCWSAIRSEPDAQQCSMRKEMVVSNDWTTVLSFLIAISAIVMATFSTGIDSQSFQFRKVGIQSEDSIPYNYGFFHIVFSLGAMYFSMLLINWDLDHSTQKWSIDVGWASTWVKIVNEWFAASIYFRIVLLNLQTITKDPKNSSALRAAQPSYL</sequence>
<feature type="transmembrane region" description="Helical" evidence="6">
    <location>
        <begin position="226"/>
        <end position="244"/>
    </location>
</feature>
<dbReference type="Pfam" id="PF03348">
    <property type="entry name" value="Serinc"/>
    <property type="match status" value="2"/>
</dbReference>
<feature type="transmembrane region" description="Helical" evidence="6">
    <location>
        <begin position="374"/>
        <end position="396"/>
    </location>
</feature>
<feature type="transmembrane region" description="Helical" evidence="6">
    <location>
        <begin position="251"/>
        <end position="270"/>
    </location>
</feature>
<feature type="transmembrane region" description="Helical" evidence="6">
    <location>
        <begin position="157"/>
        <end position="178"/>
    </location>
</feature>
<keyword evidence="8" id="KW-1185">Reference proteome</keyword>
<evidence type="ECO:0000256" key="3">
    <source>
        <dbReference type="ARBA" id="ARBA00022692"/>
    </source>
</evidence>
<dbReference type="EMBL" id="KI392495">
    <property type="protein sequence ID" value="ERN15720.1"/>
    <property type="molecule type" value="Genomic_DNA"/>
</dbReference>
<reference evidence="8" key="1">
    <citation type="journal article" date="2013" name="Science">
        <title>The Amborella genome and the evolution of flowering plants.</title>
        <authorList>
            <consortium name="Amborella Genome Project"/>
        </authorList>
    </citation>
    <scope>NUCLEOTIDE SEQUENCE [LARGE SCALE GENOMIC DNA]</scope>
</reference>
<dbReference type="GO" id="GO:0016020">
    <property type="term" value="C:membrane"/>
    <property type="evidence" value="ECO:0000318"/>
    <property type="project" value="GO_Central"/>
</dbReference>
<evidence type="ECO:0008006" key="9">
    <source>
        <dbReference type="Google" id="ProtNLM"/>
    </source>
</evidence>
<dbReference type="Proteomes" id="UP000017836">
    <property type="component" value="Unassembled WGS sequence"/>
</dbReference>
<comment type="subcellular location">
    <subcellularLocation>
        <location evidence="1">Membrane</location>
        <topology evidence="1">Multi-pass membrane protein</topology>
    </subcellularLocation>
</comment>
<dbReference type="eggNOG" id="KOG2592">
    <property type="taxonomic scope" value="Eukaryota"/>
</dbReference>
<accession>U5D0F3</accession>
<feature type="transmembrane region" description="Helical" evidence="6">
    <location>
        <begin position="45"/>
        <end position="62"/>
    </location>
</feature>
<gene>
    <name evidence="7" type="ORF">AMTR_s00039p00024940</name>
</gene>
<evidence type="ECO:0000256" key="5">
    <source>
        <dbReference type="ARBA" id="ARBA00023136"/>
    </source>
</evidence>
<feature type="transmembrane region" description="Helical" evidence="6">
    <location>
        <begin position="190"/>
        <end position="214"/>
    </location>
</feature>
<evidence type="ECO:0000313" key="7">
    <source>
        <dbReference type="EMBL" id="ERN15720.1"/>
    </source>
</evidence>
<feature type="transmembrane region" description="Helical" evidence="6">
    <location>
        <begin position="290"/>
        <end position="313"/>
    </location>
</feature>
<organism evidence="7 8">
    <name type="scientific">Amborella trichopoda</name>
    <dbReference type="NCBI Taxonomy" id="13333"/>
    <lineage>
        <taxon>Eukaryota</taxon>
        <taxon>Viridiplantae</taxon>
        <taxon>Streptophyta</taxon>
        <taxon>Embryophyta</taxon>
        <taxon>Tracheophyta</taxon>
        <taxon>Spermatophyta</taxon>
        <taxon>Magnoliopsida</taxon>
        <taxon>Amborellales</taxon>
        <taxon>Amborellaceae</taxon>
        <taxon>Amborella</taxon>
    </lineage>
</organism>
<dbReference type="Gramene" id="ERN15720">
    <property type="protein sequence ID" value="ERN15720"/>
    <property type="gene ID" value="AMTR_s00039p00024940"/>
</dbReference>
<evidence type="ECO:0000256" key="4">
    <source>
        <dbReference type="ARBA" id="ARBA00022989"/>
    </source>
</evidence>